<evidence type="ECO:0000313" key="2">
    <source>
        <dbReference type="EMBL" id="TWP50751.1"/>
    </source>
</evidence>
<proteinExistence type="predicted"/>
<dbReference type="InterPro" id="IPR000182">
    <property type="entry name" value="GNAT_dom"/>
</dbReference>
<name>A0A563ETC9_9PSEU</name>
<sequence>MDLKVSVATLADWQHAVAWANNEGWNIGYQDAACFHATDPDGFFIGRVGNRPVGAVSMVNHSASYSFWGNNLIDPEFRGHGFSHVLTRTSRAHAGDRLVGADGMPHLADGYSRNHGLIGVHDTVHYIGRASGSVGDGVVRAGREHLDAIALYDSTAFPAHRRKFLSHWLFAPGHEAYVRVVDGSVTGYGVVRPAPLRHCIGPLVASTAEDAAVLFDALTSDVDEVSVFAPEHGGAFLEARGLKEEFRVLRMYTGAEPRVRAERVFATASLELG</sequence>
<feature type="domain" description="N-acetyltransferase" evidence="1">
    <location>
        <begin position="3"/>
        <end position="158"/>
    </location>
</feature>
<dbReference type="SUPFAM" id="SSF55729">
    <property type="entry name" value="Acyl-CoA N-acyltransferases (Nat)"/>
    <property type="match status" value="1"/>
</dbReference>
<dbReference type="PANTHER" id="PTHR47237:SF1">
    <property type="entry name" value="SLL0310 PROTEIN"/>
    <property type="match status" value="1"/>
</dbReference>
<dbReference type="RefSeq" id="WP_146353471.1">
    <property type="nucleotide sequence ID" value="NZ_VOBR01000011.1"/>
</dbReference>
<dbReference type="InterPro" id="IPR052729">
    <property type="entry name" value="Acyl/Acetyltrans_Enzymes"/>
</dbReference>
<organism evidence="2 3">
    <name type="scientific">Lentzea tibetensis</name>
    <dbReference type="NCBI Taxonomy" id="2591470"/>
    <lineage>
        <taxon>Bacteria</taxon>
        <taxon>Bacillati</taxon>
        <taxon>Actinomycetota</taxon>
        <taxon>Actinomycetes</taxon>
        <taxon>Pseudonocardiales</taxon>
        <taxon>Pseudonocardiaceae</taxon>
        <taxon>Lentzea</taxon>
    </lineage>
</organism>
<keyword evidence="3" id="KW-1185">Reference proteome</keyword>
<evidence type="ECO:0000259" key="1">
    <source>
        <dbReference type="PROSITE" id="PS51186"/>
    </source>
</evidence>
<evidence type="ECO:0000313" key="3">
    <source>
        <dbReference type="Proteomes" id="UP000316639"/>
    </source>
</evidence>
<dbReference type="Pfam" id="PF18014">
    <property type="entry name" value="Acetyltransf_18"/>
    <property type="match status" value="1"/>
</dbReference>
<dbReference type="PROSITE" id="PS51186">
    <property type="entry name" value="GNAT"/>
    <property type="match status" value="1"/>
</dbReference>
<dbReference type="Proteomes" id="UP000316639">
    <property type="component" value="Unassembled WGS sequence"/>
</dbReference>
<dbReference type="EMBL" id="VOBR01000011">
    <property type="protein sequence ID" value="TWP50751.1"/>
    <property type="molecule type" value="Genomic_DNA"/>
</dbReference>
<dbReference type="PANTHER" id="PTHR47237">
    <property type="entry name" value="SLL0310 PROTEIN"/>
    <property type="match status" value="1"/>
</dbReference>
<gene>
    <name evidence="2" type="ORF">FKR81_19290</name>
</gene>
<dbReference type="Gene3D" id="3.40.630.90">
    <property type="match status" value="1"/>
</dbReference>
<dbReference type="InterPro" id="IPR016181">
    <property type="entry name" value="Acyl_CoA_acyltransferase"/>
</dbReference>
<dbReference type="AlphaFoldDB" id="A0A563ETC9"/>
<keyword evidence="2" id="KW-0808">Transferase</keyword>
<protein>
    <submittedName>
        <fullName evidence="2">GNAT family N-acetyltransferase</fullName>
    </submittedName>
</protein>
<dbReference type="OrthoDB" id="20916at2"/>
<reference evidence="2 3" key="1">
    <citation type="submission" date="2019-07" db="EMBL/GenBank/DDBJ databases">
        <title>Lentzea xizangensis sp. nov., isolated from Qinghai-Tibetan Plateau Soils.</title>
        <authorList>
            <person name="Huang J."/>
        </authorList>
    </citation>
    <scope>NUCLEOTIDE SEQUENCE [LARGE SCALE GENOMIC DNA]</scope>
    <source>
        <strain evidence="2 3">FXJ1.1311</strain>
    </source>
</reference>
<dbReference type="InterPro" id="IPR041496">
    <property type="entry name" value="YitH/HolE_GNAT"/>
</dbReference>
<comment type="caution">
    <text evidence="2">The sequence shown here is derived from an EMBL/GenBank/DDBJ whole genome shotgun (WGS) entry which is preliminary data.</text>
</comment>
<accession>A0A563ETC9</accession>
<dbReference type="GO" id="GO:0016747">
    <property type="term" value="F:acyltransferase activity, transferring groups other than amino-acyl groups"/>
    <property type="evidence" value="ECO:0007669"/>
    <property type="project" value="InterPro"/>
</dbReference>